<feature type="signal peptide" evidence="1">
    <location>
        <begin position="1"/>
        <end position="33"/>
    </location>
</feature>
<keyword evidence="1" id="KW-0732">Signal</keyword>
<dbReference type="STRING" id="67331.SAMN04490357_0180"/>
<dbReference type="AlphaFoldDB" id="A0A1H4IE30"/>
<feature type="chain" id="PRO_5039362187" description="DUF732 domain-containing protein" evidence="1">
    <location>
        <begin position="34"/>
        <end position="114"/>
    </location>
</feature>
<proteinExistence type="predicted"/>
<gene>
    <name evidence="2" type="ORF">SAMN04490357_0180</name>
</gene>
<accession>A0A1H4IE30</accession>
<protein>
    <recommendedName>
        <fullName evidence="4">DUF732 domain-containing protein</fullName>
    </recommendedName>
</protein>
<evidence type="ECO:0000313" key="2">
    <source>
        <dbReference type="EMBL" id="SEB31588.1"/>
    </source>
</evidence>
<evidence type="ECO:0000256" key="1">
    <source>
        <dbReference type="SAM" id="SignalP"/>
    </source>
</evidence>
<dbReference type="Proteomes" id="UP000182375">
    <property type="component" value="Unassembled WGS sequence"/>
</dbReference>
<dbReference type="PROSITE" id="PS51257">
    <property type="entry name" value="PROKAR_LIPOPROTEIN"/>
    <property type="match status" value="1"/>
</dbReference>
<evidence type="ECO:0000313" key="3">
    <source>
        <dbReference type="Proteomes" id="UP000182375"/>
    </source>
</evidence>
<dbReference type="EMBL" id="FNTD01000003">
    <property type="protein sequence ID" value="SEB31588.1"/>
    <property type="molecule type" value="Genomic_DNA"/>
</dbReference>
<evidence type="ECO:0008006" key="4">
    <source>
        <dbReference type="Google" id="ProtNLM"/>
    </source>
</evidence>
<name>A0A1H4IE30_9ACTN</name>
<reference evidence="2 3" key="1">
    <citation type="submission" date="2016-10" db="EMBL/GenBank/DDBJ databases">
        <authorList>
            <person name="de Groot N.N."/>
        </authorList>
    </citation>
    <scope>NUCLEOTIDE SEQUENCE [LARGE SCALE GENOMIC DNA]</scope>
    <source>
        <strain evidence="2 3">DSM 40306</strain>
    </source>
</reference>
<sequence>MTLMRRTITTTVLGAVLAGALLVGCGSSGPSDAQRKYADAAAAADPDDFGGMKTDDLAGTLGDEGKELCGQLKKGGYDDAVAYAKEGFSAKAAAALVAAAVLVDCPDQKSKLPS</sequence>
<organism evidence="2 3">
    <name type="scientific">Streptomyces misionensis</name>
    <dbReference type="NCBI Taxonomy" id="67331"/>
    <lineage>
        <taxon>Bacteria</taxon>
        <taxon>Bacillati</taxon>
        <taxon>Actinomycetota</taxon>
        <taxon>Actinomycetes</taxon>
        <taxon>Kitasatosporales</taxon>
        <taxon>Streptomycetaceae</taxon>
        <taxon>Streptomyces</taxon>
    </lineage>
</organism>